<dbReference type="SUPFAM" id="SSF48371">
    <property type="entry name" value="ARM repeat"/>
    <property type="match status" value="1"/>
</dbReference>
<organism evidence="1 2">
    <name type="scientific">Candidula unifasciata</name>
    <dbReference type="NCBI Taxonomy" id="100452"/>
    <lineage>
        <taxon>Eukaryota</taxon>
        <taxon>Metazoa</taxon>
        <taxon>Spiralia</taxon>
        <taxon>Lophotrochozoa</taxon>
        <taxon>Mollusca</taxon>
        <taxon>Gastropoda</taxon>
        <taxon>Heterobranchia</taxon>
        <taxon>Euthyneura</taxon>
        <taxon>Panpulmonata</taxon>
        <taxon>Eupulmonata</taxon>
        <taxon>Stylommatophora</taxon>
        <taxon>Helicina</taxon>
        <taxon>Helicoidea</taxon>
        <taxon>Geomitridae</taxon>
        <taxon>Candidula</taxon>
    </lineage>
</organism>
<dbReference type="InterPro" id="IPR038980">
    <property type="entry name" value="ATM_plant"/>
</dbReference>
<keyword evidence="2" id="KW-1185">Reference proteome</keyword>
<reference evidence="1" key="1">
    <citation type="submission" date="2021-04" db="EMBL/GenBank/DDBJ databases">
        <authorList>
            <consortium name="Molecular Ecology Group"/>
        </authorList>
    </citation>
    <scope>NUCLEOTIDE SEQUENCE</scope>
</reference>
<dbReference type="InterPro" id="IPR016024">
    <property type="entry name" value="ARM-type_fold"/>
</dbReference>
<protein>
    <submittedName>
        <fullName evidence="1">Uncharacterized protein</fullName>
    </submittedName>
</protein>
<proteinExistence type="predicted"/>
<evidence type="ECO:0000313" key="2">
    <source>
        <dbReference type="Proteomes" id="UP000678393"/>
    </source>
</evidence>
<dbReference type="Proteomes" id="UP000678393">
    <property type="component" value="Unassembled WGS sequence"/>
</dbReference>
<dbReference type="PANTHER" id="PTHR37079:SF4">
    <property type="entry name" value="SERINE_THREONINE-PROTEIN KINASE ATM"/>
    <property type="match status" value="1"/>
</dbReference>
<name>A0A8S3YZ67_9EUPU</name>
<dbReference type="GO" id="GO:0006974">
    <property type="term" value="P:DNA damage response"/>
    <property type="evidence" value="ECO:0007669"/>
    <property type="project" value="InterPro"/>
</dbReference>
<sequence>MVYPEPNPPHYSPRKIQITLDYLAQNFIAASVPGNATLITVLAKIPGGLYQVLLSLATLIFQEHRAHDQQRHLQAYRLFVNMLLKELDGGLEGGWASVIREIINRLLIILIDRTHRAAMTTPSYEEDVVLTTLDILHKLCSSALTTCPEEMTNYIHRIIDAVADTVTLSENICNSATEFLSSLLSASVNDVEDLAKAMRILNPLPDAPGLSLLRAQLEQRSTGCKQTLKVKLKNLLEVCLLMSHNPSQGLAIRLSHLATYLAHRHGEVQELVKTSKGLLILKKVLHELIKMAKSQHQEVAAASAACLGAIGPIDLQSLSFPRQQVETSHVVAAEAFKNHSYGKYCWLFHALDCCLLDR</sequence>
<gene>
    <name evidence="1" type="ORF">CUNI_LOCUS5164</name>
</gene>
<comment type="caution">
    <text evidence="1">The sequence shown here is derived from an EMBL/GenBank/DDBJ whole genome shotgun (WGS) entry which is preliminary data.</text>
</comment>
<dbReference type="EMBL" id="CAJHNH020000743">
    <property type="protein sequence ID" value="CAG5119606.1"/>
    <property type="molecule type" value="Genomic_DNA"/>
</dbReference>
<feature type="non-terminal residue" evidence="1">
    <location>
        <position position="1"/>
    </location>
</feature>
<dbReference type="PANTHER" id="PTHR37079">
    <property type="entry name" value="SERINE/THREONINE-PROTEIN KINASE ATM"/>
    <property type="match status" value="1"/>
</dbReference>
<dbReference type="GO" id="GO:0004674">
    <property type="term" value="F:protein serine/threonine kinase activity"/>
    <property type="evidence" value="ECO:0007669"/>
    <property type="project" value="InterPro"/>
</dbReference>
<dbReference type="OrthoDB" id="381190at2759"/>
<dbReference type="AlphaFoldDB" id="A0A8S3YZ67"/>
<accession>A0A8S3YZ67</accession>
<evidence type="ECO:0000313" key="1">
    <source>
        <dbReference type="EMBL" id="CAG5119606.1"/>
    </source>
</evidence>